<dbReference type="SMART" id="SM00283">
    <property type="entry name" value="MA"/>
    <property type="match status" value="1"/>
</dbReference>
<sequence>MVFNETLHRRNTLLVKVIWGMLVLGIVVDVLTDAPTSSIIVLAIVGTLACGLATLLTYKRWLSEYVMYFISGIITVLTVLLIITGPVITTYSLVYINLAIMTLYSNSKSIAFSGLSGAAVTICFFLSSYKDELFGDSDPFTMLMYLVLIAVPLYASAKFSERLQSEASSQREQAVIERNRAQGIVDNVSASLSTLNEFSSNLKANMTSTSTISKDVTAAFSEVTSGLETQTSSITDISEAIRFIGQEVASLADRSTGMKELADLSVSLANVGSQDAAALELHMSHVNETIGTSAMLMNELNEHNKKIGDIVSAIKAISYQTNLLALNAAIEAARAGEHGKGFAVVSQEIRKLAESSKQSTEQIESILDRISSKTTEAVDQVLQGQQNVEESSAAVRKVAEIMRSLSDGSNNVERQSGEVNRSADDLLRQYNKITDQIVTIAGTTAQNMASIQEMSASMITQDTRLGDIAESFLQLDKLASDLTKMTER</sequence>
<accession>A0A7Z2ZMT7</accession>
<dbReference type="AlphaFoldDB" id="A0A7Z2ZMT7"/>
<reference evidence="5 6" key="1">
    <citation type="submission" date="2020-04" db="EMBL/GenBank/DDBJ databases">
        <title>Genome sequencing of novel species.</title>
        <authorList>
            <person name="Heo J."/>
            <person name="Kim S.-J."/>
            <person name="Kim J.-S."/>
            <person name="Hong S.-B."/>
            <person name="Kwon S.-W."/>
        </authorList>
    </citation>
    <scope>NUCLEOTIDE SEQUENCE [LARGE SCALE GENOMIC DNA]</scope>
    <source>
        <strain evidence="5 6">MFER-1</strain>
    </source>
</reference>
<keyword evidence="3" id="KW-0472">Membrane</keyword>
<dbReference type="EMBL" id="CP051680">
    <property type="protein sequence ID" value="QJD85448.1"/>
    <property type="molecule type" value="Genomic_DNA"/>
</dbReference>
<dbReference type="Pfam" id="PF00015">
    <property type="entry name" value="MCPsignal"/>
    <property type="match status" value="1"/>
</dbReference>
<feature type="transmembrane region" description="Helical" evidence="3">
    <location>
        <begin position="12"/>
        <end position="32"/>
    </location>
</feature>
<dbReference type="PROSITE" id="PS50111">
    <property type="entry name" value="CHEMOTAXIS_TRANSDUC_2"/>
    <property type="match status" value="1"/>
</dbReference>
<feature type="transmembrane region" description="Helical" evidence="3">
    <location>
        <begin position="109"/>
        <end position="128"/>
    </location>
</feature>
<keyword evidence="3" id="KW-0812">Transmembrane</keyword>
<dbReference type="PANTHER" id="PTHR32089">
    <property type="entry name" value="METHYL-ACCEPTING CHEMOTAXIS PROTEIN MCPB"/>
    <property type="match status" value="1"/>
</dbReference>
<dbReference type="SUPFAM" id="SSF58104">
    <property type="entry name" value="Methyl-accepting chemotaxis protein (MCP) signaling domain"/>
    <property type="match status" value="1"/>
</dbReference>
<proteinExistence type="predicted"/>
<keyword evidence="6" id="KW-1185">Reference proteome</keyword>
<dbReference type="InterPro" id="IPR004089">
    <property type="entry name" value="MCPsignal_dom"/>
</dbReference>
<dbReference type="Gene3D" id="1.10.287.950">
    <property type="entry name" value="Methyl-accepting chemotaxis protein"/>
    <property type="match status" value="1"/>
</dbReference>
<dbReference type="PANTHER" id="PTHR32089:SF112">
    <property type="entry name" value="LYSOZYME-LIKE PROTEIN-RELATED"/>
    <property type="match status" value="1"/>
</dbReference>
<evidence type="ECO:0000313" key="6">
    <source>
        <dbReference type="Proteomes" id="UP000502248"/>
    </source>
</evidence>
<protein>
    <submittedName>
        <fullName evidence="5">Chemotaxis protein</fullName>
    </submittedName>
</protein>
<feature type="transmembrane region" description="Helical" evidence="3">
    <location>
        <begin position="140"/>
        <end position="157"/>
    </location>
</feature>
<keyword evidence="3" id="KW-1133">Transmembrane helix</keyword>
<organism evidence="5 6">
    <name type="scientific">Cohnella herbarum</name>
    <dbReference type="NCBI Taxonomy" id="2728023"/>
    <lineage>
        <taxon>Bacteria</taxon>
        <taxon>Bacillati</taxon>
        <taxon>Bacillota</taxon>
        <taxon>Bacilli</taxon>
        <taxon>Bacillales</taxon>
        <taxon>Paenibacillaceae</taxon>
        <taxon>Cohnella</taxon>
    </lineage>
</organism>
<evidence type="ECO:0000313" key="5">
    <source>
        <dbReference type="EMBL" id="QJD85448.1"/>
    </source>
</evidence>
<dbReference type="GO" id="GO:0016020">
    <property type="term" value="C:membrane"/>
    <property type="evidence" value="ECO:0007669"/>
    <property type="project" value="InterPro"/>
</dbReference>
<evidence type="ECO:0000256" key="2">
    <source>
        <dbReference type="PROSITE-ProRule" id="PRU00284"/>
    </source>
</evidence>
<feature type="transmembrane region" description="Helical" evidence="3">
    <location>
        <begin position="65"/>
        <end position="89"/>
    </location>
</feature>
<evidence type="ECO:0000259" key="4">
    <source>
        <dbReference type="PROSITE" id="PS50111"/>
    </source>
</evidence>
<dbReference type="KEGG" id="cheb:HH215_21210"/>
<keyword evidence="1 2" id="KW-0807">Transducer</keyword>
<gene>
    <name evidence="5" type="ORF">HH215_21210</name>
</gene>
<evidence type="ECO:0000256" key="3">
    <source>
        <dbReference type="SAM" id="Phobius"/>
    </source>
</evidence>
<dbReference type="Proteomes" id="UP000502248">
    <property type="component" value="Chromosome"/>
</dbReference>
<feature type="domain" description="Methyl-accepting transducer" evidence="4">
    <location>
        <begin position="205"/>
        <end position="452"/>
    </location>
</feature>
<name>A0A7Z2ZMT7_9BACL</name>
<feature type="transmembrane region" description="Helical" evidence="3">
    <location>
        <begin position="38"/>
        <end position="58"/>
    </location>
</feature>
<dbReference type="GO" id="GO:0007165">
    <property type="term" value="P:signal transduction"/>
    <property type="evidence" value="ECO:0007669"/>
    <property type="project" value="UniProtKB-KW"/>
</dbReference>
<evidence type="ECO:0000256" key="1">
    <source>
        <dbReference type="ARBA" id="ARBA00023224"/>
    </source>
</evidence>
<dbReference type="RefSeq" id="WP_169281710.1">
    <property type="nucleotide sequence ID" value="NZ_CP051680.1"/>
</dbReference>